<feature type="domain" description="Mannose-6-phosphate isomerase type II C-terminal" evidence="10">
    <location>
        <begin position="334"/>
        <end position="438"/>
    </location>
</feature>
<protein>
    <recommendedName>
        <fullName evidence="2">mannose-1-phosphate guanylyltransferase</fullName>
        <ecNumber evidence="2">2.7.7.13</ecNumber>
    </recommendedName>
</protein>
<dbReference type="PANTHER" id="PTHR46390">
    <property type="entry name" value="MANNOSE-1-PHOSPHATE GUANYLYLTRANSFERASE"/>
    <property type="match status" value="1"/>
</dbReference>
<comment type="similarity">
    <text evidence="1 8">Belongs to the mannose-6-phosphate isomerase type 2 family.</text>
</comment>
<dbReference type="SUPFAM" id="SSF51182">
    <property type="entry name" value="RmlC-like cupins"/>
    <property type="match status" value="1"/>
</dbReference>
<dbReference type="GO" id="GO:0005525">
    <property type="term" value="F:GTP binding"/>
    <property type="evidence" value="ECO:0007669"/>
    <property type="project" value="UniProtKB-KW"/>
</dbReference>
<accession>A0A037ZRB2</accession>
<dbReference type="Pfam" id="PF22640">
    <property type="entry name" value="ManC_GMP_beta-helix"/>
    <property type="match status" value="1"/>
</dbReference>
<dbReference type="InterPro" id="IPR051161">
    <property type="entry name" value="Mannose-6P_isomerase_type2"/>
</dbReference>
<dbReference type="PANTHER" id="PTHR46390:SF1">
    <property type="entry name" value="MANNOSE-1-PHOSPHATE GUANYLYLTRANSFERASE"/>
    <property type="match status" value="1"/>
</dbReference>
<evidence type="ECO:0000256" key="4">
    <source>
        <dbReference type="ARBA" id="ARBA00022695"/>
    </source>
</evidence>
<comment type="catalytic activity">
    <reaction evidence="7">
        <text>alpha-D-mannose 1-phosphate + GTP + H(+) = GDP-alpha-D-mannose + diphosphate</text>
        <dbReference type="Rhea" id="RHEA:15229"/>
        <dbReference type="ChEBI" id="CHEBI:15378"/>
        <dbReference type="ChEBI" id="CHEBI:33019"/>
        <dbReference type="ChEBI" id="CHEBI:37565"/>
        <dbReference type="ChEBI" id="CHEBI:57527"/>
        <dbReference type="ChEBI" id="CHEBI:58409"/>
        <dbReference type="EC" id="2.7.7.13"/>
    </reaction>
</comment>
<evidence type="ECO:0000256" key="3">
    <source>
        <dbReference type="ARBA" id="ARBA00022679"/>
    </source>
</evidence>
<evidence type="ECO:0000256" key="5">
    <source>
        <dbReference type="ARBA" id="ARBA00022741"/>
    </source>
</evidence>
<dbReference type="InterPro" id="IPR049577">
    <property type="entry name" value="GMPP_N"/>
</dbReference>
<dbReference type="InterPro" id="IPR054566">
    <property type="entry name" value="ManC/GMP-like_b-helix"/>
</dbReference>
<evidence type="ECO:0000256" key="2">
    <source>
        <dbReference type="ARBA" id="ARBA00012387"/>
    </source>
</evidence>
<keyword evidence="6" id="KW-0342">GTP-binding</keyword>
<keyword evidence="4 12" id="KW-0548">Nucleotidyltransferase</keyword>
<dbReference type="InterPro" id="IPR001538">
    <property type="entry name" value="Man6P_isomerase-2_C"/>
</dbReference>
<evidence type="ECO:0000259" key="11">
    <source>
        <dbReference type="Pfam" id="PF22640"/>
    </source>
</evidence>
<dbReference type="EMBL" id="JFKE01000001">
    <property type="protein sequence ID" value="KAJ57382.1"/>
    <property type="molecule type" value="Genomic_DNA"/>
</dbReference>
<dbReference type="CDD" id="cd02509">
    <property type="entry name" value="GDP-M1P_Guanylyltransferase"/>
    <property type="match status" value="1"/>
</dbReference>
<dbReference type="Pfam" id="PF01050">
    <property type="entry name" value="MannoseP_isomer"/>
    <property type="match status" value="1"/>
</dbReference>
<keyword evidence="3 12" id="KW-0808">Transferase</keyword>
<name>A0A037ZRB2_9RHOB</name>
<dbReference type="Gene3D" id="2.60.120.10">
    <property type="entry name" value="Jelly Rolls"/>
    <property type="match status" value="1"/>
</dbReference>
<proteinExistence type="inferred from homology"/>
<dbReference type="InterPro" id="IPR011051">
    <property type="entry name" value="RmlC_Cupin_sf"/>
</dbReference>
<dbReference type="InterPro" id="IPR005835">
    <property type="entry name" value="NTP_transferase_dom"/>
</dbReference>
<evidence type="ECO:0000256" key="7">
    <source>
        <dbReference type="ARBA" id="ARBA00047343"/>
    </source>
</evidence>
<dbReference type="InterPro" id="IPR029044">
    <property type="entry name" value="Nucleotide-diphossugar_trans"/>
</dbReference>
<dbReference type="GO" id="GO:0009298">
    <property type="term" value="P:GDP-mannose biosynthetic process"/>
    <property type="evidence" value="ECO:0007669"/>
    <property type="project" value="TreeGrafter"/>
</dbReference>
<dbReference type="InterPro" id="IPR006375">
    <property type="entry name" value="Man1P_GuaTrfase/Man6P_Isoase"/>
</dbReference>
<dbReference type="FunFam" id="2.60.120.10:FF:000032">
    <property type="entry name" value="Mannose-1-phosphate guanylyltransferase/mannose-6-phosphate isomerase"/>
    <property type="match status" value="1"/>
</dbReference>
<dbReference type="SUPFAM" id="SSF53448">
    <property type="entry name" value="Nucleotide-diphospho-sugar transferases"/>
    <property type="match status" value="1"/>
</dbReference>
<reference evidence="12 13" key="1">
    <citation type="submission" date="2014-03" db="EMBL/GenBank/DDBJ databases">
        <title>Draft Genome Sequence of Actibacterium mucosum KCTC 23349, a Marine Alphaproteobacterium with Complex Ionic Requirements Isolated from Mediterranean Seawater at Malvarrosa Beach, Valencia, Spain.</title>
        <authorList>
            <person name="Arahal D.R."/>
            <person name="Shao Z."/>
            <person name="Lai Q."/>
            <person name="Pujalte M.J."/>
        </authorList>
    </citation>
    <scope>NUCLEOTIDE SEQUENCE [LARGE SCALE GENOMIC DNA]</scope>
    <source>
        <strain evidence="12 13">KCTC 23349</strain>
    </source>
</reference>
<dbReference type="InterPro" id="IPR014710">
    <property type="entry name" value="RmlC-like_jellyroll"/>
</dbReference>
<dbReference type="EC" id="2.7.7.13" evidence="2"/>
<evidence type="ECO:0000256" key="8">
    <source>
        <dbReference type="RuleBase" id="RU004190"/>
    </source>
</evidence>
<gene>
    <name evidence="12" type="primary">cpsB</name>
    <name evidence="12" type="ORF">ACMU_02445</name>
</gene>
<feature type="domain" description="MannoseP isomerase/GMP-like beta-helix" evidence="11">
    <location>
        <begin position="269"/>
        <end position="320"/>
    </location>
</feature>
<dbReference type="GO" id="GO:0000271">
    <property type="term" value="P:polysaccharide biosynthetic process"/>
    <property type="evidence" value="ECO:0007669"/>
    <property type="project" value="InterPro"/>
</dbReference>
<feature type="domain" description="Nucleotidyl transferase" evidence="9">
    <location>
        <begin position="3"/>
        <end position="254"/>
    </location>
</feature>
<dbReference type="NCBIfam" id="TIGR01479">
    <property type="entry name" value="GMP_PMI"/>
    <property type="match status" value="1"/>
</dbReference>
<keyword evidence="13" id="KW-1185">Reference proteome</keyword>
<dbReference type="Pfam" id="PF00483">
    <property type="entry name" value="NTP_transferase"/>
    <property type="match status" value="1"/>
</dbReference>
<dbReference type="Proteomes" id="UP000026249">
    <property type="component" value="Unassembled WGS sequence"/>
</dbReference>
<dbReference type="STRING" id="1454373.ACMU_02445"/>
<comment type="caution">
    <text evidence="12">The sequence shown here is derived from an EMBL/GenBank/DDBJ whole genome shotgun (WGS) entry which is preliminary data.</text>
</comment>
<sequence>MVGEETLFQASARRLTGKGFRPPVVITGAAFRFTVAEQLLAIGIDPETIMIEPEGRNTAPAVLAAALHLFDKDPAAIMLVTPSDHVMPDRDAFQAAVWRGVDAVQKGQVVTFGLVPNAPHTGYGYLELTTCPDGSGAAVALKGFVEKPALQRAQEMVASGNFLWNSGIFLARARDMIDLFKAHAPQMCAPVGQAVAQAAPDLGFLRLAPEPWAKVEDISVDFAVMEHADNLAAVPYTERWSDLGGWDSVWSESTPDKNGVVASGGATAIECTNSLLRSETEGLEIVGVGLNNIVAVAMSDAVLVADMNRAQDVRRVVKALKAKNAPQAVQFPMDHRPWGWFESLVVGDRFQVKRIHVKAGASLSLQSHFHRAEHWIVVEGTAKVTVGDAVKLVSENESIYVPLGSKHRLENPGKVPMVLIEVQTGAYLGEDDIVRHEDVYARCPGE</sequence>
<dbReference type="Gene3D" id="3.90.550.10">
    <property type="entry name" value="Spore Coat Polysaccharide Biosynthesis Protein SpsA, Chain A"/>
    <property type="match status" value="1"/>
</dbReference>
<dbReference type="GO" id="GO:0004475">
    <property type="term" value="F:mannose-1-phosphate guanylyltransferase (GTP) activity"/>
    <property type="evidence" value="ECO:0007669"/>
    <property type="project" value="UniProtKB-EC"/>
</dbReference>
<evidence type="ECO:0000313" key="12">
    <source>
        <dbReference type="EMBL" id="KAJ57382.1"/>
    </source>
</evidence>
<dbReference type="AlphaFoldDB" id="A0A037ZRB2"/>
<evidence type="ECO:0000256" key="1">
    <source>
        <dbReference type="ARBA" id="ARBA00006115"/>
    </source>
</evidence>
<evidence type="ECO:0000256" key="6">
    <source>
        <dbReference type="ARBA" id="ARBA00023134"/>
    </source>
</evidence>
<evidence type="ECO:0000259" key="10">
    <source>
        <dbReference type="Pfam" id="PF01050"/>
    </source>
</evidence>
<evidence type="ECO:0000313" key="13">
    <source>
        <dbReference type="Proteomes" id="UP000026249"/>
    </source>
</evidence>
<keyword evidence="5" id="KW-0547">Nucleotide-binding</keyword>
<dbReference type="CDD" id="cd02213">
    <property type="entry name" value="cupin_PMI_typeII_C"/>
    <property type="match status" value="1"/>
</dbReference>
<organism evidence="12 13">
    <name type="scientific">Actibacterium mucosum KCTC 23349</name>
    <dbReference type="NCBI Taxonomy" id="1454373"/>
    <lineage>
        <taxon>Bacteria</taxon>
        <taxon>Pseudomonadati</taxon>
        <taxon>Pseudomonadota</taxon>
        <taxon>Alphaproteobacteria</taxon>
        <taxon>Rhodobacterales</taxon>
        <taxon>Roseobacteraceae</taxon>
        <taxon>Actibacterium</taxon>
    </lineage>
</organism>
<evidence type="ECO:0000259" key="9">
    <source>
        <dbReference type="Pfam" id="PF00483"/>
    </source>
</evidence>